<evidence type="ECO:0000313" key="3">
    <source>
        <dbReference type="EMBL" id="GJE60076.1"/>
    </source>
</evidence>
<organism evidence="3 4">
    <name type="scientific">Methylobacterium trifolii</name>
    <dbReference type="NCBI Taxonomy" id="1003092"/>
    <lineage>
        <taxon>Bacteria</taxon>
        <taxon>Pseudomonadati</taxon>
        <taxon>Pseudomonadota</taxon>
        <taxon>Alphaproteobacteria</taxon>
        <taxon>Hyphomicrobiales</taxon>
        <taxon>Methylobacteriaceae</taxon>
        <taxon>Methylobacterium</taxon>
    </lineage>
</organism>
<dbReference type="Pfam" id="PF07811">
    <property type="entry name" value="TadE"/>
    <property type="match status" value="1"/>
</dbReference>
<evidence type="ECO:0000256" key="1">
    <source>
        <dbReference type="SAM" id="Phobius"/>
    </source>
</evidence>
<feature type="transmembrane region" description="Helical" evidence="1">
    <location>
        <begin position="20"/>
        <end position="41"/>
    </location>
</feature>
<feature type="domain" description="TadE-like" evidence="2">
    <location>
        <begin position="14"/>
        <end position="55"/>
    </location>
</feature>
<dbReference type="Proteomes" id="UP001055057">
    <property type="component" value="Unassembled WGS sequence"/>
</dbReference>
<gene>
    <name evidence="3" type="ORF">MPOCJGCO_2186</name>
</gene>
<reference evidence="3" key="2">
    <citation type="submission" date="2021-08" db="EMBL/GenBank/DDBJ databases">
        <authorList>
            <person name="Tani A."/>
            <person name="Ola A."/>
            <person name="Ogura Y."/>
            <person name="Katsura K."/>
            <person name="Hayashi T."/>
        </authorList>
    </citation>
    <scope>NUCLEOTIDE SEQUENCE</scope>
    <source>
        <strain evidence="3">DSM 23632</strain>
    </source>
</reference>
<keyword evidence="1" id="KW-1133">Transmembrane helix</keyword>
<proteinExistence type="predicted"/>
<sequence length="178" mass="18052">MSGLIRCFRHDRRGVGALEFALILPVMLTAVLGSVQVFLLARAKMLTVAAARNIADLVSQQDSVTAATISDFCIAGRLSMQPLSSATLKAAVASVGYSSAASAPTIVWSDGTCGSVARIATAATLAKSVVVANGDSAIVICATYTLALPISFPLGSSFALTGTAVARPRNGTAVAYGS</sequence>
<dbReference type="RefSeq" id="WP_283214982.1">
    <property type="nucleotide sequence ID" value="NZ_BPRB01000115.1"/>
</dbReference>
<comment type="caution">
    <text evidence="3">The sequence shown here is derived from an EMBL/GenBank/DDBJ whole genome shotgun (WGS) entry which is preliminary data.</text>
</comment>
<evidence type="ECO:0000259" key="2">
    <source>
        <dbReference type="Pfam" id="PF07811"/>
    </source>
</evidence>
<dbReference type="EMBL" id="BPRB01000115">
    <property type="protein sequence ID" value="GJE60076.1"/>
    <property type="molecule type" value="Genomic_DNA"/>
</dbReference>
<protein>
    <recommendedName>
        <fullName evidence="2">TadE-like domain-containing protein</fullName>
    </recommendedName>
</protein>
<accession>A0ABQ4TXT7</accession>
<keyword evidence="4" id="KW-1185">Reference proteome</keyword>
<name>A0ABQ4TXT7_9HYPH</name>
<keyword evidence="1" id="KW-0812">Transmembrane</keyword>
<keyword evidence="1" id="KW-0472">Membrane</keyword>
<dbReference type="InterPro" id="IPR012495">
    <property type="entry name" value="TadE-like_dom"/>
</dbReference>
<evidence type="ECO:0000313" key="4">
    <source>
        <dbReference type="Proteomes" id="UP001055057"/>
    </source>
</evidence>
<reference evidence="3" key="1">
    <citation type="journal article" date="2021" name="Front. Microbiol.">
        <title>Comprehensive Comparative Genomics and Phenotyping of Methylobacterium Species.</title>
        <authorList>
            <person name="Alessa O."/>
            <person name="Ogura Y."/>
            <person name="Fujitani Y."/>
            <person name="Takami H."/>
            <person name="Hayashi T."/>
            <person name="Sahin N."/>
            <person name="Tani A."/>
        </authorList>
    </citation>
    <scope>NUCLEOTIDE SEQUENCE</scope>
    <source>
        <strain evidence="3">DSM 23632</strain>
    </source>
</reference>